<accession>W9SF75</accession>
<dbReference type="eggNOG" id="KOG1897">
    <property type="taxonomic scope" value="Eukaryota"/>
</dbReference>
<dbReference type="STRING" id="981085.W9SF75"/>
<dbReference type="EMBL" id="KE346076">
    <property type="protein sequence ID" value="EXC25619.1"/>
    <property type="molecule type" value="Genomic_DNA"/>
</dbReference>
<protein>
    <recommendedName>
        <fullName evidence="1">RSE1/DDB1/CPSF1 first beta-propeller domain-containing protein</fullName>
    </recommendedName>
</protein>
<dbReference type="AlphaFoldDB" id="W9SF75"/>
<gene>
    <name evidence="2" type="ORF">L484_009924</name>
</gene>
<dbReference type="Gene3D" id="2.130.10.10">
    <property type="entry name" value="YVTN repeat-like/Quinoprotein amine dehydrogenase"/>
    <property type="match status" value="1"/>
</dbReference>
<sequence>MSIWNYVVTAHKPTNVTHSCVGNFTSSGELNLIIAKCTRIEIHLLSPQGLQPMLDVPIYGRIATLELFRPHGETQDLLFIATERYKFCVLQWDAETSELITRFKHEIEVKLVYANFVLKFVNTYFLYPEVKATFIEVEDKHFVLEQMILK</sequence>
<dbReference type="InterPro" id="IPR018846">
    <property type="entry name" value="Beta-prop_RSE1/DDB1/CPSF1_1st"/>
</dbReference>
<dbReference type="PANTHER" id="PTHR10644">
    <property type="entry name" value="DNA REPAIR/RNA PROCESSING CPSF FAMILY"/>
    <property type="match status" value="1"/>
</dbReference>
<reference evidence="3" key="1">
    <citation type="submission" date="2013-01" db="EMBL/GenBank/DDBJ databases">
        <title>Draft Genome Sequence of a Mulberry Tree, Morus notabilis C.K. Schneid.</title>
        <authorList>
            <person name="He N."/>
            <person name="Zhao S."/>
        </authorList>
    </citation>
    <scope>NUCLEOTIDE SEQUENCE</scope>
</reference>
<dbReference type="InterPro" id="IPR050358">
    <property type="entry name" value="RSE1/DDB1/CFT1"/>
</dbReference>
<dbReference type="Pfam" id="PF10433">
    <property type="entry name" value="Beta-prop_RSE1_1st"/>
    <property type="match status" value="1"/>
</dbReference>
<evidence type="ECO:0000259" key="1">
    <source>
        <dbReference type="Pfam" id="PF10433"/>
    </source>
</evidence>
<organism evidence="2 3">
    <name type="scientific">Morus notabilis</name>
    <dbReference type="NCBI Taxonomy" id="981085"/>
    <lineage>
        <taxon>Eukaryota</taxon>
        <taxon>Viridiplantae</taxon>
        <taxon>Streptophyta</taxon>
        <taxon>Embryophyta</taxon>
        <taxon>Tracheophyta</taxon>
        <taxon>Spermatophyta</taxon>
        <taxon>Magnoliopsida</taxon>
        <taxon>eudicotyledons</taxon>
        <taxon>Gunneridae</taxon>
        <taxon>Pentapetalae</taxon>
        <taxon>rosids</taxon>
        <taxon>fabids</taxon>
        <taxon>Rosales</taxon>
        <taxon>Moraceae</taxon>
        <taxon>Moreae</taxon>
        <taxon>Morus</taxon>
    </lineage>
</organism>
<keyword evidence="3" id="KW-1185">Reference proteome</keyword>
<dbReference type="Proteomes" id="UP000030645">
    <property type="component" value="Unassembled WGS sequence"/>
</dbReference>
<evidence type="ECO:0000313" key="2">
    <source>
        <dbReference type="EMBL" id="EXC25619.1"/>
    </source>
</evidence>
<name>W9SF75_9ROSA</name>
<dbReference type="InterPro" id="IPR015943">
    <property type="entry name" value="WD40/YVTN_repeat-like_dom_sf"/>
</dbReference>
<proteinExistence type="predicted"/>
<evidence type="ECO:0000313" key="3">
    <source>
        <dbReference type="Proteomes" id="UP000030645"/>
    </source>
</evidence>
<feature type="domain" description="RSE1/DDB1/CPSF1 first beta-propeller" evidence="1">
    <location>
        <begin position="16"/>
        <end position="106"/>
    </location>
</feature>